<dbReference type="EMBL" id="CP010802">
    <property type="protein sequence ID" value="ALC16050.1"/>
    <property type="molecule type" value="Genomic_DNA"/>
</dbReference>
<sequence>MKCGFCGKDLPDEVDTKQKGCGQCGGGCRKIHCPDCGYANPVIPDFLKRLAKAGDDSGEDKKR</sequence>
<dbReference type="RefSeq" id="WP_053550200.1">
    <property type="nucleotide sequence ID" value="NZ_CP010802.1"/>
</dbReference>
<proteinExistence type="predicted"/>
<dbReference type="KEGG" id="des:DSOUD_1269"/>
<dbReference type="OrthoDB" id="1955080at2"/>
<dbReference type="Proteomes" id="UP000057158">
    <property type="component" value="Chromosome"/>
</dbReference>
<keyword evidence="2" id="KW-1185">Reference proteome</keyword>
<protein>
    <recommendedName>
        <fullName evidence="3">DNA helicase PriA</fullName>
    </recommendedName>
</protein>
<evidence type="ECO:0008006" key="3">
    <source>
        <dbReference type="Google" id="ProtNLM"/>
    </source>
</evidence>
<organism evidence="1 2">
    <name type="scientific">Desulfuromonas soudanensis</name>
    <dbReference type="NCBI Taxonomy" id="1603606"/>
    <lineage>
        <taxon>Bacteria</taxon>
        <taxon>Pseudomonadati</taxon>
        <taxon>Thermodesulfobacteriota</taxon>
        <taxon>Desulfuromonadia</taxon>
        <taxon>Desulfuromonadales</taxon>
        <taxon>Desulfuromonadaceae</taxon>
        <taxon>Desulfuromonas</taxon>
    </lineage>
</organism>
<accession>A0A0M4DGM1</accession>
<dbReference type="AlphaFoldDB" id="A0A0M4DGM1"/>
<gene>
    <name evidence="1" type="ORF">DSOUD_1269</name>
</gene>
<dbReference type="STRING" id="1603606.DSOUD_1269"/>
<dbReference type="PATRIC" id="fig|1603606.3.peg.1388"/>
<evidence type="ECO:0000313" key="1">
    <source>
        <dbReference type="EMBL" id="ALC16050.1"/>
    </source>
</evidence>
<evidence type="ECO:0000313" key="2">
    <source>
        <dbReference type="Proteomes" id="UP000057158"/>
    </source>
</evidence>
<name>A0A0M4DGM1_9BACT</name>
<reference evidence="1 2" key="1">
    <citation type="submission" date="2015-07" db="EMBL/GenBank/DDBJ databases">
        <title>Isolation and Genomic Characterization of a Novel Halophilic Metal-Reducing Deltaproteobacterium from the Deep Subsurface.</title>
        <authorList>
            <person name="Badalamenti J.P."/>
            <person name="Summers Z.M."/>
            <person name="Gralnick J.A."/>
            <person name="Bond D.R."/>
        </authorList>
    </citation>
    <scope>NUCLEOTIDE SEQUENCE [LARGE SCALE GENOMIC DNA]</scope>
    <source>
        <strain evidence="1 2">WTL</strain>
    </source>
</reference>